<feature type="transmembrane region" description="Helical" evidence="6">
    <location>
        <begin position="414"/>
        <end position="439"/>
    </location>
</feature>
<keyword evidence="7" id="KW-0732">Signal</keyword>
<dbReference type="NCBIfam" id="TIGR00361">
    <property type="entry name" value="ComEC_Rec2"/>
    <property type="match status" value="1"/>
</dbReference>
<feature type="chain" id="PRO_5045876024" evidence="7">
    <location>
        <begin position="20"/>
        <end position="699"/>
    </location>
</feature>
<evidence type="ECO:0000256" key="6">
    <source>
        <dbReference type="SAM" id="Phobius"/>
    </source>
</evidence>
<organism evidence="9 10">
    <name type="scientific">Enterococcus alishanensis</name>
    <dbReference type="NCBI Taxonomy" id="1303817"/>
    <lineage>
        <taxon>Bacteria</taxon>
        <taxon>Bacillati</taxon>
        <taxon>Bacillota</taxon>
        <taxon>Bacilli</taxon>
        <taxon>Lactobacillales</taxon>
        <taxon>Enterococcaceae</taxon>
        <taxon>Enterococcus</taxon>
    </lineage>
</organism>
<dbReference type="Proteomes" id="UP000774130">
    <property type="component" value="Unassembled WGS sequence"/>
</dbReference>
<dbReference type="EMBL" id="JAHUZB010000002">
    <property type="protein sequence ID" value="MBV7390268.1"/>
    <property type="molecule type" value="Genomic_DNA"/>
</dbReference>
<keyword evidence="3 6" id="KW-0812">Transmembrane</keyword>
<feature type="transmembrane region" description="Helical" evidence="6">
    <location>
        <begin position="216"/>
        <end position="234"/>
    </location>
</feature>
<keyword evidence="2" id="KW-1003">Cell membrane</keyword>
<dbReference type="InterPro" id="IPR035681">
    <property type="entry name" value="ComA-like_MBL"/>
</dbReference>
<evidence type="ECO:0000313" key="10">
    <source>
        <dbReference type="Proteomes" id="UP000774130"/>
    </source>
</evidence>
<evidence type="ECO:0000256" key="5">
    <source>
        <dbReference type="ARBA" id="ARBA00023136"/>
    </source>
</evidence>
<dbReference type="NCBIfam" id="TIGR00360">
    <property type="entry name" value="ComEC_N-term"/>
    <property type="match status" value="1"/>
</dbReference>
<gene>
    <name evidence="9" type="ORF">KUA55_06210</name>
</gene>
<evidence type="ECO:0000256" key="1">
    <source>
        <dbReference type="ARBA" id="ARBA00004651"/>
    </source>
</evidence>
<dbReference type="PROSITE" id="PS51257">
    <property type="entry name" value="PROKAR_LIPOPROTEIN"/>
    <property type="match status" value="1"/>
</dbReference>
<protein>
    <submittedName>
        <fullName evidence="9">DNA internalization-related competence protein ComEC/Rec2</fullName>
    </submittedName>
</protein>
<dbReference type="Pfam" id="PF00753">
    <property type="entry name" value="Lactamase_B"/>
    <property type="match status" value="1"/>
</dbReference>
<accession>A0ABS6TBI7</accession>
<keyword evidence="5 6" id="KW-0472">Membrane</keyword>
<feature type="signal peptide" evidence="7">
    <location>
        <begin position="1"/>
        <end position="19"/>
    </location>
</feature>
<evidence type="ECO:0000256" key="4">
    <source>
        <dbReference type="ARBA" id="ARBA00022989"/>
    </source>
</evidence>
<keyword evidence="4 6" id="KW-1133">Transmembrane helix</keyword>
<dbReference type="PANTHER" id="PTHR30619">
    <property type="entry name" value="DNA INTERNALIZATION/COMPETENCE PROTEIN COMEC/REC2"/>
    <property type="match status" value="1"/>
</dbReference>
<dbReference type="PANTHER" id="PTHR30619:SF7">
    <property type="entry name" value="BETA-LACTAMASE DOMAIN PROTEIN"/>
    <property type="match status" value="1"/>
</dbReference>
<proteinExistence type="predicted"/>
<evidence type="ECO:0000256" key="7">
    <source>
        <dbReference type="SAM" id="SignalP"/>
    </source>
</evidence>
<dbReference type="SMART" id="SM00849">
    <property type="entry name" value="Lactamase_B"/>
    <property type="match status" value="1"/>
</dbReference>
<dbReference type="InterPro" id="IPR004797">
    <property type="entry name" value="Competence_ComEC/Rec2"/>
</dbReference>
<feature type="domain" description="Metallo-beta-lactamase" evidence="8">
    <location>
        <begin position="443"/>
        <end position="647"/>
    </location>
</feature>
<dbReference type="InterPro" id="IPR052159">
    <property type="entry name" value="Competence_DNA_uptake"/>
</dbReference>
<evidence type="ECO:0000313" key="9">
    <source>
        <dbReference type="EMBL" id="MBV7390268.1"/>
    </source>
</evidence>
<comment type="subcellular location">
    <subcellularLocation>
        <location evidence="1">Cell membrane</location>
        <topology evidence="1">Multi-pass membrane protein</topology>
    </subcellularLocation>
</comment>
<reference evidence="9 10" key="1">
    <citation type="submission" date="2021-06" db="EMBL/GenBank/DDBJ databases">
        <title>Enterococcus alishanensis sp. nov., a novel lactic acid bacterium isolated from fresh coffee beans.</title>
        <authorList>
            <person name="Chen Y.-S."/>
        </authorList>
    </citation>
    <scope>NUCLEOTIDE SEQUENCE [LARGE SCALE GENOMIC DNA]</scope>
    <source>
        <strain evidence="9 10">ALS3</strain>
    </source>
</reference>
<dbReference type="InterPro" id="IPR001279">
    <property type="entry name" value="Metallo-B-lactamas"/>
</dbReference>
<evidence type="ECO:0000259" key="8">
    <source>
        <dbReference type="SMART" id="SM00849"/>
    </source>
</evidence>
<feature type="transmembrane region" description="Helical" evidence="6">
    <location>
        <begin position="307"/>
        <end position="326"/>
    </location>
</feature>
<feature type="transmembrane region" description="Helical" evidence="6">
    <location>
        <begin position="390"/>
        <end position="408"/>
    </location>
</feature>
<dbReference type="InterPro" id="IPR004477">
    <property type="entry name" value="ComEC_N"/>
</dbReference>
<feature type="transmembrane region" description="Helical" evidence="6">
    <location>
        <begin position="268"/>
        <end position="295"/>
    </location>
</feature>
<keyword evidence="10" id="KW-1185">Reference proteome</keyword>
<feature type="transmembrane region" description="Helical" evidence="6">
    <location>
        <begin position="240"/>
        <end position="256"/>
    </location>
</feature>
<dbReference type="CDD" id="cd07731">
    <property type="entry name" value="ComA-like_MBL-fold"/>
    <property type="match status" value="1"/>
</dbReference>
<evidence type="ECO:0000256" key="3">
    <source>
        <dbReference type="ARBA" id="ARBA00022692"/>
    </source>
</evidence>
<sequence>MKKLGLFVLVFLCSLFACIRTTTYVNGLQTPLAEKIDEVVILKEDTIKINGDQLQAIVEMNNKKYQLYYRLKEESEKFFWQKAHVPNQIKINGSLSASEPKRNLHGFDQKKYHQSQGIHGVISVDEFEGIGRKTQLASFRYQIRRKLEQNLPQNLATYTNALIFGFRDENFNQLTEVYQVNGLLHLFALSGMHITIYLGSFHLLLKRLAILRRPRLILLSVAGIFVIIMTGGNFSVIRGVLSFMIAFVCLTFNLSLSKLDQWSLMCLILTLCFPLVLWSTGGRLSIFMAFLLLYIPSFNLKEWQQNLLFSFLIMPILVIEFGEWPLLGGVLTFLMVPIFKWFILPLCGFLTMFGSVTPAFILTVCEQLMTGINFILSLVTMKPLQFGKPFFFLAILLLLGLMLLVHQIKYRQKFILTAVVGVVIIASFSLFTPGMVAFIDVGQGDSLLIKLPFKKETFLIDTGGRLNFEKEEWQRYQRKAASEYNLLPVLKGSNIKKIDHLILTHNDADHLGEVNHLLTKIRVKNIYIGTGAKKGFAEAIGKLPIHTKLHQIRKGNTVGKYLKLHILAPENGKGENNDSVVTFFKIKKKRFLITGDLEIAGEEKLMEDYPKLKIDVLKIGHHGSNSSTSPAFLAQLKSQEAIISVGQNNRYGHPTGEVLKTLADYQQIILRTDQQGMIYYQWYQFSDLKRKCLIDFPVN</sequence>
<feature type="transmembrane region" description="Helical" evidence="6">
    <location>
        <begin position="333"/>
        <end position="353"/>
    </location>
</feature>
<feature type="transmembrane region" description="Helical" evidence="6">
    <location>
        <begin position="183"/>
        <end position="204"/>
    </location>
</feature>
<name>A0ABS6TBI7_9ENTE</name>
<evidence type="ECO:0000256" key="2">
    <source>
        <dbReference type="ARBA" id="ARBA00022475"/>
    </source>
</evidence>
<comment type="caution">
    <text evidence="9">The sequence shown here is derived from an EMBL/GenBank/DDBJ whole genome shotgun (WGS) entry which is preliminary data.</text>
</comment>
<dbReference type="Pfam" id="PF03772">
    <property type="entry name" value="Competence"/>
    <property type="match status" value="1"/>
</dbReference>